<comment type="caution">
    <text evidence="4">The sequence shown here is derived from an EMBL/GenBank/DDBJ whole genome shotgun (WGS) entry which is preliminary data.</text>
</comment>
<dbReference type="Gene3D" id="3.40.50.720">
    <property type="entry name" value="NAD(P)-binding Rossmann-like Domain"/>
    <property type="match status" value="1"/>
</dbReference>
<evidence type="ECO:0000259" key="3">
    <source>
        <dbReference type="Pfam" id="PF13478"/>
    </source>
</evidence>
<proteinExistence type="predicted"/>
<dbReference type="AlphaFoldDB" id="A0A0J8VSM2"/>
<evidence type="ECO:0000256" key="1">
    <source>
        <dbReference type="SAM" id="MobiDB-lite"/>
    </source>
</evidence>
<reference evidence="4 5" key="1">
    <citation type="submission" date="2015-06" db="EMBL/GenBank/DDBJ databases">
        <title>Genome sequencing of Cronobacter sp. strain DJ34 isolated from petroleum contaminated sludge of Duliajan Oil Fields, Assam, India.</title>
        <authorList>
            <person name="Pal S."/>
            <person name="Banerjee T.D."/>
            <person name="Roy A."/>
            <person name="Sar P."/>
            <person name="Kazy S.K."/>
        </authorList>
    </citation>
    <scope>NUCLEOTIDE SEQUENCE [LARGE SCALE GENOMIC DNA]</scope>
    <source>
        <strain evidence="4 5">DJ34</strain>
    </source>
</reference>
<dbReference type="PATRIC" id="fig|1656095.3.peg.562"/>
<dbReference type="STRING" id="1121863.GCA_000621185_03506"/>
<dbReference type="Pfam" id="PF02625">
    <property type="entry name" value="XdhC_CoxI"/>
    <property type="match status" value="1"/>
</dbReference>
<feature type="domain" description="XdhC- CoxI" evidence="2">
    <location>
        <begin position="38"/>
        <end position="104"/>
    </location>
</feature>
<dbReference type="Pfam" id="PF13478">
    <property type="entry name" value="XdhC_C"/>
    <property type="match status" value="1"/>
</dbReference>
<dbReference type="InterPro" id="IPR027051">
    <property type="entry name" value="XdhC_Rossmann_dom"/>
</dbReference>
<dbReference type="PANTHER" id="PTHR30388">
    <property type="entry name" value="ALDEHYDE OXIDOREDUCTASE MOLYBDENUM COFACTOR ASSEMBLY PROTEIN"/>
    <property type="match status" value="1"/>
</dbReference>
<name>A0A0J8VSM2_9ENTR</name>
<feature type="compositionally biased region" description="Polar residues" evidence="1">
    <location>
        <begin position="1"/>
        <end position="14"/>
    </location>
</feature>
<dbReference type="EMBL" id="LFEJ01000010">
    <property type="protein sequence ID" value="KMV35510.1"/>
    <property type="molecule type" value="Genomic_DNA"/>
</dbReference>
<evidence type="ECO:0000313" key="4">
    <source>
        <dbReference type="EMBL" id="KMV35510.1"/>
    </source>
</evidence>
<dbReference type="Proteomes" id="UP000037315">
    <property type="component" value="Unassembled WGS sequence"/>
</dbReference>
<organism evidence="4 5">
    <name type="scientific">Franconibacter pulveris</name>
    <dbReference type="NCBI Taxonomy" id="435910"/>
    <lineage>
        <taxon>Bacteria</taxon>
        <taxon>Pseudomonadati</taxon>
        <taxon>Pseudomonadota</taxon>
        <taxon>Gammaproteobacteria</taxon>
        <taxon>Enterobacterales</taxon>
        <taxon>Enterobacteriaceae</taxon>
        <taxon>Franconibacter</taxon>
    </lineage>
</organism>
<evidence type="ECO:0000313" key="5">
    <source>
        <dbReference type="Proteomes" id="UP000037315"/>
    </source>
</evidence>
<evidence type="ECO:0008006" key="6">
    <source>
        <dbReference type="Google" id="ProtNLM"/>
    </source>
</evidence>
<accession>A0A0J8VSM2</accession>
<dbReference type="InterPro" id="IPR003777">
    <property type="entry name" value="XdhC_CoxI"/>
</dbReference>
<dbReference type="RefSeq" id="WP_048887599.1">
    <property type="nucleotide sequence ID" value="NZ_LFEJ01000010.1"/>
</dbReference>
<feature type="domain" description="XdhC Rossmann" evidence="3">
    <location>
        <begin position="184"/>
        <end position="305"/>
    </location>
</feature>
<sequence>MLQQSPLIEQTSPAPRNPQPAFLTDDSAEILRFAAEALNAGMAAALVTLVEIRGGSSRPLGAHMAVREDGLYCGFVSGGCVEAAAAFEAMEVIQSGEDRMVKYGEGSPYFDIVLPCGGGITLSMHKLRAVQPLLAVLNAMAQRQPAGLRYNPQLQTLESVLSQRETGWRGADFTVSYRPCTRVIVYGRSVEAAVAANVARAAGYDVHTSDGFDPRTTFALMDADTAVILLYHDLNRELPVLQAALAARPFYIGALGSRRTHDVRMQRLAGLGWSEQEIARIKAPIGIFPKARDAHSLALSVLADVAAARLTHASNEDAG</sequence>
<dbReference type="PANTHER" id="PTHR30388:SF4">
    <property type="entry name" value="MOLYBDENUM COFACTOR INSERTION CHAPERONE PAOD"/>
    <property type="match status" value="1"/>
</dbReference>
<feature type="region of interest" description="Disordered" evidence="1">
    <location>
        <begin position="1"/>
        <end position="20"/>
    </location>
</feature>
<gene>
    <name evidence="4" type="ORF">ACH50_06295</name>
</gene>
<keyword evidence="5" id="KW-1185">Reference proteome</keyword>
<protein>
    <recommendedName>
        <fullName evidence="6">Xanthine dehydrogenase</fullName>
    </recommendedName>
</protein>
<evidence type="ECO:0000259" key="2">
    <source>
        <dbReference type="Pfam" id="PF02625"/>
    </source>
</evidence>
<dbReference type="InterPro" id="IPR052698">
    <property type="entry name" value="MoCofactor_Util/Proc"/>
</dbReference>